<feature type="binding site" evidence="4 6">
    <location>
        <position position="215"/>
    </location>
    <ligand>
        <name>substrate</name>
    </ligand>
</feature>
<dbReference type="FunFam" id="3.20.20.10:FF:000002">
    <property type="entry name" value="Alanine racemase"/>
    <property type="match status" value="1"/>
</dbReference>
<feature type="binding site" evidence="4 6">
    <location>
        <position position="391"/>
    </location>
    <ligand>
        <name>substrate</name>
    </ligand>
</feature>
<keyword evidence="3 4" id="KW-0413">Isomerase</keyword>
<dbReference type="InterPro" id="IPR020622">
    <property type="entry name" value="Ala_racemase_pyridoxalP-BS"/>
</dbReference>
<evidence type="ECO:0000256" key="6">
    <source>
        <dbReference type="PIRSR" id="PIRSR600821-52"/>
    </source>
</evidence>
<evidence type="ECO:0000256" key="1">
    <source>
        <dbReference type="ARBA" id="ARBA00001933"/>
    </source>
</evidence>
<dbReference type="InterPro" id="IPR009006">
    <property type="entry name" value="Ala_racemase/Decarboxylase_C"/>
</dbReference>
<dbReference type="CDD" id="cd00430">
    <property type="entry name" value="PLPDE_III_AR"/>
    <property type="match status" value="1"/>
</dbReference>
<dbReference type="Gene3D" id="2.40.37.10">
    <property type="entry name" value="Lyase, Ornithine Decarboxylase, Chain A, domain 1"/>
    <property type="match status" value="1"/>
</dbReference>
<comment type="caution">
    <text evidence="9">The sequence shown here is derived from an EMBL/GenBank/DDBJ whole genome shotgun (WGS) entry which is preliminary data.</text>
</comment>
<dbReference type="PANTHER" id="PTHR30511">
    <property type="entry name" value="ALANINE RACEMASE"/>
    <property type="match status" value="1"/>
</dbReference>
<dbReference type="PRINTS" id="PR00992">
    <property type="entry name" value="ALARACEMASE"/>
</dbReference>
<dbReference type="GO" id="GO:0008784">
    <property type="term" value="F:alanine racemase activity"/>
    <property type="evidence" value="ECO:0007669"/>
    <property type="project" value="UniProtKB-UniRule"/>
</dbReference>
<dbReference type="GO" id="GO:0030170">
    <property type="term" value="F:pyridoxal phosphate binding"/>
    <property type="evidence" value="ECO:0007669"/>
    <property type="project" value="UniProtKB-UniRule"/>
</dbReference>
<dbReference type="Gene3D" id="3.20.20.10">
    <property type="entry name" value="Alanine racemase"/>
    <property type="match status" value="1"/>
</dbReference>
<comment type="pathway">
    <text evidence="4">Amino-acid biosynthesis; D-alanine biosynthesis; D-alanine from L-alanine: step 1/1.</text>
</comment>
<comment type="cofactor">
    <cofactor evidence="1 4 5">
        <name>pyridoxal 5'-phosphate</name>
        <dbReference type="ChEBI" id="CHEBI:597326"/>
    </cofactor>
</comment>
<dbReference type="Pfam" id="PF00842">
    <property type="entry name" value="Ala_racemase_C"/>
    <property type="match status" value="1"/>
</dbReference>
<proteinExistence type="inferred from homology"/>
<dbReference type="Pfam" id="PF01168">
    <property type="entry name" value="Ala_racemase_N"/>
    <property type="match status" value="1"/>
</dbReference>
<dbReference type="EMBL" id="VBPA01000048">
    <property type="protein sequence ID" value="TMQ72647.1"/>
    <property type="molecule type" value="Genomic_DNA"/>
</dbReference>
<feature type="modified residue" description="N6-(pyridoxal phosphate)lysine" evidence="4 5">
    <location>
        <position position="117"/>
    </location>
</feature>
<comment type="function">
    <text evidence="4">Catalyzes the interconversion of L-alanine and D-alanine. May also act on other amino acids.</text>
</comment>
<dbReference type="InterPro" id="IPR001608">
    <property type="entry name" value="Ala_racemase_N"/>
</dbReference>
<gene>
    <name evidence="9" type="primary">alr</name>
    <name evidence="9" type="ORF">E6K80_02210</name>
</gene>
<dbReference type="NCBIfam" id="TIGR00492">
    <property type="entry name" value="alr"/>
    <property type="match status" value="1"/>
</dbReference>
<evidence type="ECO:0000256" key="2">
    <source>
        <dbReference type="ARBA" id="ARBA00022898"/>
    </source>
</evidence>
<feature type="region of interest" description="Disordered" evidence="7">
    <location>
        <begin position="1"/>
        <end position="21"/>
    </location>
</feature>
<evidence type="ECO:0000256" key="7">
    <source>
        <dbReference type="SAM" id="MobiDB-lite"/>
    </source>
</evidence>
<reference evidence="9 10" key="1">
    <citation type="journal article" date="2019" name="Nat. Microbiol.">
        <title>Mediterranean grassland soil C-N compound turnover is dependent on rainfall and depth, and is mediated by genomically divergent microorganisms.</title>
        <authorList>
            <person name="Diamond S."/>
            <person name="Andeer P.F."/>
            <person name="Li Z."/>
            <person name="Crits-Christoph A."/>
            <person name="Burstein D."/>
            <person name="Anantharaman K."/>
            <person name="Lane K.R."/>
            <person name="Thomas B.C."/>
            <person name="Pan C."/>
            <person name="Northen T.R."/>
            <person name="Banfield J.F."/>
        </authorList>
    </citation>
    <scope>NUCLEOTIDE SEQUENCE [LARGE SCALE GENOMIC DNA]</scope>
    <source>
        <strain evidence="9">WS_10</strain>
    </source>
</reference>
<evidence type="ECO:0000256" key="5">
    <source>
        <dbReference type="PIRSR" id="PIRSR600821-50"/>
    </source>
</evidence>
<dbReference type="InterPro" id="IPR011079">
    <property type="entry name" value="Ala_racemase_C"/>
</dbReference>
<name>A0A538U9X4_UNCEI</name>
<dbReference type="HAMAP" id="MF_01201">
    <property type="entry name" value="Ala_racemase"/>
    <property type="match status" value="1"/>
</dbReference>
<evidence type="ECO:0000256" key="3">
    <source>
        <dbReference type="ARBA" id="ARBA00023235"/>
    </source>
</evidence>
<keyword evidence="2 4" id="KW-0663">Pyridoxal phosphate</keyword>
<dbReference type="UniPathway" id="UPA00042">
    <property type="reaction ID" value="UER00497"/>
</dbReference>
<dbReference type="GO" id="GO:0005829">
    <property type="term" value="C:cytosol"/>
    <property type="evidence" value="ECO:0007669"/>
    <property type="project" value="TreeGrafter"/>
</dbReference>
<dbReference type="EC" id="5.1.1.1" evidence="4"/>
<comment type="similarity">
    <text evidence="4">Belongs to the alanine racemase family.</text>
</comment>
<feature type="active site" description="Proton acceptor; specific for L-alanine" evidence="4">
    <location>
        <position position="343"/>
    </location>
</feature>
<accession>A0A538U9X4</accession>
<evidence type="ECO:0000256" key="4">
    <source>
        <dbReference type="HAMAP-Rule" id="MF_01201"/>
    </source>
</evidence>
<organism evidence="9 10">
    <name type="scientific">Eiseniibacteriota bacterium</name>
    <dbReference type="NCBI Taxonomy" id="2212470"/>
    <lineage>
        <taxon>Bacteria</taxon>
        <taxon>Candidatus Eiseniibacteriota</taxon>
    </lineage>
</organism>
<dbReference type="SUPFAM" id="SSF50621">
    <property type="entry name" value="Alanine racemase C-terminal domain-like"/>
    <property type="match status" value="1"/>
</dbReference>
<dbReference type="Proteomes" id="UP000319836">
    <property type="component" value="Unassembled WGS sequence"/>
</dbReference>
<dbReference type="InterPro" id="IPR000821">
    <property type="entry name" value="Ala_racemase"/>
</dbReference>
<dbReference type="GO" id="GO:0030632">
    <property type="term" value="P:D-alanine biosynthetic process"/>
    <property type="evidence" value="ECO:0007669"/>
    <property type="project" value="UniProtKB-UniRule"/>
</dbReference>
<evidence type="ECO:0000259" key="8">
    <source>
        <dbReference type="SMART" id="SM01005"/>
    </source>
</evidence>
<dbReference type="PANTHER" id="PTHR30511:SF0">
    <property type="entry name" value="ALANINE RACEMASE, CATABOLIC-RELATED"/>
    <property type="match status" value="1"/>
</dbReference>
<dbReference type="SMART" id="SM01005">
    <property type="entry name" value="Ala_racemase_C"/>
    <property type="match status" value="1"/>
</dbReference>
<dbReference type="PROSITE" id="PS00395">
    <property type="entry name" value="ALANINE_RACEMASE"/>
    <property type="match status" value="1"/>
</dbReference>
<feature type="domain" description="Alanine racemase C-terminal" evidence="8">
    <location>
        <begin position="322"/>
        <end position="450"/>
    </location>
</feature>
<protein>
    <recommendedName>
        <fullName evidence="4">Alanine racemase</fullName>
        <ecNumber evidence="4">5.1.1.1</ecNumber>
    </recommendedName>
</protein>
<dbReference type="InterPro" id="IPR029066">
    <property type="entry name" value="PLP-binding_barrel"/>
</dbReference>
<dbReference type="SUPFAM" id="SSF51419">
    <property type="entry name" value="PLP-binding barrel"/>
    <property type="match status" value="1"/>
</dbReference>
<sequence length="497" mass="54016">MPSTSNGRNARSPHAADSAMPAPIAHHGCRCMEDTSPIRRRVPRLRVARSRRYSTTRAAARAPRVRLPRRGRPCAEGCAVPMPVSTWVEVDLDRFAFNLRSVRERIGASSGTLLVVKADAYGHGAVEIAAAAEGEAVALLGVATLHEGIQLRQAGSSLPIVVLSPLLMTEIDEAVAHELDPTVHDLEFAAALSAASRPAGRPLRCHVEVDTGMGRTGVREEDAESFLARLTAMPGLRLASLFTHFPDADGEDLAFSRDQIRRFEALLERLAARGIRPPRIHAANSAGVVNLPTARFDWVRIGLIAYGQRPPRCDIPLALRPVMAFKSRLVQIRDFPAGASISYGRSFVTRRPTRSGVVAVGYGHGYSWLLSNRGHMLVGGRRVPILGRVTMDLTMVDLTDVPNARVGDEVVLFGDQGAETLSLDEVARGSETLPYDIMCTIGKRVARIYVREGRPVKLTSLVGESEEWTRRAAEHFRLRAEAVTAARHGARGAGTID</sequence>
<dbReference type="AlphaFoldDB" id="A0A538U9X4"/>
<evidence type="ECO:0000313" key="10">
    <source>
        <dbReference type="Proteomes" id="UP000319836"/>
    </source>
</evidence>
<comment type="catalytic activity">
    <reaction evidence="4">
        <text>L-alanine = D-alanine</text>
        <dbReference type="Rhea" id="RHEA:20249"/>
        <dbReference type="ChEBI" id="CHEBI:57416"/>
        <dbReference type="ChEBI" id="CHEBI:57972"/>
        <dbReference type="EC" id="5.1.1.1"/>
    </reaction>
</comment>
<feature type="active site" description="Proton acceptor; specific for D-alanine" evidence="4">
    <location>
        <position position="117"/>
    </location>
</feature>
<evidence type="ECO:0000313" key="9">
    <source>
        <dbReference type="EMBL" id="TMQ72647.1"/>
    </source>
</evidence>